<reference evidence="3 4" key="1">
    <citation type="submission" date="2020-08" db="EMBL/GenBank/DDBJ databases">
        <authorList>
            <person name="Liu C."/>
            <person name="Sun Q."/>
        </authorList>
    </citation>
    <scope>NUCLEOTIDE SEQUENCE [LARGE SCALE GENOMIC DNA]</scope>
    <source>
        <strain evidence="3 4">NSJ-18</strain>
    </source>
</reference>
<gene>
    <name evidence="3" type="ORF">H8923_08525</name>
</gene>
<dbReference type="Pfam" id="PF07992">
    <property type="entry name" value="Pyr_redox_2"/>
    <property type="match status" value="1"/>
</dbReference>
<sequence length="423" mass="46619">MNNVGYLTESGKYFTQEEVISEARRCLLCDDEYCSKNCPIDVNPKDIIQLVANEKIEEAVKIIREKNPLAAICARVCPYETYCIGGCKNTELKDPIMIPYIEKFLTEYERDSNWKNEKSEINANLIGRKVAIIGSGPSGLTAAAFLSIKGHSVTVFEAREQLGGWLSYGIPPHRLPKYAINQDLRYIESLGVKFKTNCTVGKDITLDELRKDGYDAFLISSGLNKGRILNIKGSQYKGVMSAVGFLADAKSHDGHINIGKSAVIIGGGDVAMDCGTTAKFIGYDKVRVVVRCSLEEMTASSKEYNYLKFVNVPVFDHFDSVEILGNEDNEVKAIKFKGTDDNSDLTIDADTIIFAVGQMSEGIENIAPVEVDKKGIVITNNFKTSIDDIFATGDIIQGQKTACYATSLGKEVAKEINKYLNNL</sequence>
<dbReference type="InterPro" id="IPR009051">
    <property type="entry name" value="Helical_ferredxn"/>
</dbReference>
<dbReference type="Gene3D" id="1.10.1060.10">
    <property type="entry name" value="Alpha-helical ferredoxin"/>
    <property type="match status" value="1"/>
</dbReference>
<dbReference type="SUPFAM" id="SSF51971">
    <property type="entry name" value="Nucleotide-binding domain"/>
    <property type="match status" value="2"/>
</dbReference>
<evidence type="ECO:0000313" key="4">
    <source>
        <dbReference type="Proteomes" id="UP000609849"/>
    </source>
</evidence>
<dbReference type="PANTHER" id="PTHR42783">
    <property type="entry name" value="GLUTAMATE SYNTHASE [NADPH] SMALL CHAIN"/>
    <property type="match status" value="1"/>
</dbReference>
<evidence type="ECO:0000259" key="2">
    <source>
        <dbReference type="Pfam" id="PF14691"/>
    </source>
</evidence>
<dbReference type="Proteomes" id="UP000609849">
    <property type="component" value="Unassembled WGS sequence"/>
</dbReference>
<dbReference type="RefSeq" id="WP_153971729.1">
    <property type="nucleotide sequence ID" value="NZ_JACRWE010000003.1"/>
</dbReference>
<protein>
    <submittedName>
        <fullName evidence="3">FAD-dependent oxidoreductase</fullName>
    </submittedName>
</protein>
<dbReference type="Pfam" id="PF14691">
    <property type="entry name" value="Fer4_20"/>
    <property type="match status" value="1"/>
</dbReference>
<proteinExistence type="predicted"/>
<name>A0ABR7JPW6_9FIRM</name>
<dbReference type="InterPro" id="IPR023753">
    <property type="entry name" value="FAD/NAD-binding_dom"/>
</dbReference>
<organism evidence="3 4">
    <name type="scientific">Romboutsia faecis</name>
    <dbReference type="NCBI Taxonomy" id="2764597"/>
    <lineage>
        <taxon>Bacteria</taxon>
        <taxon>Bacillati</taxon>
        <taxon>Bacillota</taxon>
        <taxon>Clostridia</taxon>
        <taxon>Peptostreptococcales</taxon>
        <taxon>Peptostreptococcaceae</taxon>
        <taxon>Romboutsia</taxon>
    </lineage>
</organism>
<dbReference type="PRINTS" id="PR00419">
    <property type="entry name" value="ADXRDTASE"/>
</dbReference>
<evidence type="ECO:0000259" key="1">
    <source>
        <dbReference type="Pfam" id="PF07992"/>
    </source>
</evidence>
<dbReference type="EMBL" id="JACRWE010000003">
    <property type="protein sequence ID" value="MBC5996802.1"/>
    <property type="molecule type" value="Genomic_DNA"/>
</dbReference>
<evidence type="ECO:0000313" key="3">
    <source>
        <dbReference type="EMBL" id="MBC5996802.1"/>
    </source>
</evidence>
<accession>A0ABR7JPW6</accession>
<feature type="domain" description="Dihydroprymidine dehydrogenase" evidence="2">
    <location>
        <begin position="9"/>
        <end position="113"/>
    </location>
</feature>
<dbReference type="SUPFAM" id="SSF46548">
    <property type="entry name" value="alpha-helical ferredoxin"/>
    <property type="match status" value="1"/>
</dbReference>
<dbReference type="InterPro" id="IPR028261">
    <property type="entry name" value="DPD_II"/>
</dbReference>
<dbReference type="PANTHER" id="PTHR42783:SF3">
    <property type="entry name" value="GLUTAMATE SYNTHASE [NADPH] SMALL CHAIN-RELATED"/>
    <property type="match status" value="1"/>
</dbReference>
<comment type="caution">
    <text evidence="3">The sequence shown here is derived from an EMBL/GenBank/DDBJ whole genome shotgun (WGS) entry which is preliminary data.</text>
</comment>
<feature type="domain" description="FAD/NAD(P)-binding" evidence="1">
    <location>
        <begin position="129"/>
        <end position="404"/>
    </location>
</feature>
<dbReference type="Gene3D" id="3.50.50.60">
    <property type="entry name" value="FAD/NAD(P)-binding domain"/>
    <property type="match status" value="2"/>
</dbReference>
<keyword evidence="4" id="KW-1185">Reference proteome</keyword>
<dbReference type="InterPro" id="IPR036188">
    <property type="entry name" value="FAD/NAD-bd_sf"/>
</dbReference>